<dbReference type="InterPro" id="IPR019141">
    <property type="entry name" value="DUF2045"/>
</dbReference>
<dbReference type="PANTHER" id="PTHR21477">
    <property type="entry name" value="ZGC:172139"/>
    <property type="match status" value="1"/>
</dbReference>
<dbReference type="Pfam" id="PF09741">
    <property type="entry name" value="DUF2045"/>
    <property type="match status" value="1"/>
</dbReference>
<keyword evidence="1" id="KW-1185">Reference proteome</keyword>
<name>A0A0N5ATV9_9BILA</name>
<dbReference type="AlphaFoldDB" id="A0A0N5ATV9"/>
<protein>
    <submittedName>
        <fullName evidence="2">Uncharacterized protein</fullName>
    </submittedName>
</protein>
<proteinExistence type="predicted"/>
<dbReference type="Proteomes" id="UP000046393">
    <property type="component" value="Unplaced"/>
</dbReference>
<accession>A0A0N5ATV9</accession>
<dbReference type="STRING" id="451379.A0A0N5ATV9"/>
<reference evidence="2" key="1">
    <citation type="submission" date="2017-02" db="UniProtKB">
        <authorList>
            <consortium name="WormBaseParasite"/>
        </authorList>
    </citation>
    <scope>IDENTIFICATION</scope>
</reference>
<evidence type="ECO:0000313" key="1">
    <source>
        <dbReference type="Proteomes" id="UP000046393"/>
    </source>
</evidence>
<dbReference type="WBParaSite" id="SMUV_0000827901-mRNA-1">
    <property type="protein sequence ID" value="SMUV_0000827901-mRNA-1"/>
    <property type="gene ID" value="SMUV_0000827901"/>
</dbReference>
<organism evidence="1 2">
    <name type="scientific">Syphacia muris</name>
    <dbReference type="NCBI Taxonomy" id="451379"/>
    <lineage>
        <taxon>Eukaryota</taxon>
        <taxon>Metazoa</taxon>
        <taxon>Ecdysozoa</taxon>
        <taxon>Nematoda</taxon>
        <taxon>Chromadorea</taxon>
        <taxon>Rhabditida</taxon>
        <taxon>Spirurina</taxon>
        <taxon>Oxyuridomorpha</taxon>
        <taxon>Oxyuroidea</taxon>
        <taxon>Oxyuridae</taxon>
        <taxon>Syphacia</taxon>
    </lineage>
</organism>
<dbReference type="PANTHER" id="PTHR21477:SF13">
    <property type="entry name" value="KIAA0930"/>
    <property type="match status" value="1"/>
</dbReference>
<sequence>MLHDSLASSNPTTSTEQCGCITEALMRISNLRKMQMTFEGDIAFVHNQERKWTKLFADFILGNAYCNVDKCIAHSDDMLWYVLYQRLTRGFTVGSGCDQLLVFRRQSPNQPSIDDHGINWEETVCLNLILGQLDFYLTVAVCTKTSPQNLQILRKNCQRVYPSPSRRHMDHKGESEQITYPKLYFTIDNFEEVFKDVIVRDGECVCVELLTRDRYKNHEAVIFLGSIRYEILKQVYDARVGFKSLNFNFHDSLDFLLFCYAV</sequence>
<evidence type="ECO:0000313" key="2">
    <source>
        <dbReference type="WBParaSite" id="SMUV_0000827901-mRNA-1"/>
    </source>
</evidence>